<accession>A0A6A6ZIU7</accession>
<sequence>MTIGGELSVSSSSTVEIEYSCELVESREFNPSEDYIKKATEDPGVNDYLKIGGLGPKAFMVTGTNIAQGATITKTEGGEKEMTAQLGLELPSVPITIGPKGSHKTSNSRQTTETIRGPFDFAFQVEKLRVGLRGRFFHKEYVKGAMLVHGNAEENKCVVECVGKGLADEEAEDFDVQLRSGIVHGTGEPCSIVVA</sequence>
<dbReference type="AlphaFoldDB" id="A0A6A6ZIU7"/>
<dbReference type="EMBL" id="MU006241">
    <property type="protein sequence ID" value="KAF2820234.1"/>
    <property type="molecule type" value="Genomic_DNA"/>
</dbReference>
<evidence type="ECO:0000313" key="1">
    <source>
        <dbReference type="EMBL" id="KAF2820234.1"/>
    </source>
</evidence>
<organism evidence="1 2">
    <name type="scientific">Ophiobolus disseminans</name>
    <dbReference type="NCBI Taxonomy" id="1469910"/>
    <lineage>
        <taxon>Eukaryota</taxon>
        <taxon>Fungi</taxon>
        <taxon>Dikarya</taxon>
        <taxon>Ascomycota</taxon>
        <taxon>Pezizomycotina</taxon>
        <taxon>Dothideomycetes</taxon>
        <taxon>Pleosporomycetidae</taxon>
        <taxon>Pleosporales</taxon>
        <taxon>Pleosporineae</taxon>
        <taxon>Phaeosphaeriaceae</taxon>
        <taxon>Ophiobolus</taxon>
    </lineage>
</organism>
<keyword evidence="2" id="KW-1185">Reference proteome</keyword>
<name>A0A6A6ZIU7_9PLEO</name>
<reference evidence="1" key="1">
    <citation type="journal article" date="2020" name="Stud. Mycol.">
        <title>101 Dothideomycetes genomes: a test case for predicting lifestyles and emergence of pathogens.</title>
        <authorList>
            <person name="Haridas S."/>
            <person name="Albert R."/>
            <person name="Binder M."/>
            <person name="Bloem J."/>
            <person name="Labutti K."/>
            <person name="Salamov A."/>
            <person name="Andreopoulos B."/>
            <person name="Baker S."/>
            <person name="Barry K."/>
            <person name="Bills G."/>
            <person name="Bluhm B."/>
            <person name="Cannon C."/>
            <person name="Castanera R."/>
            <person name="Culley D."/>
            <person name="Daum C."/>
            <person name="Ezra D."/>
            <person name="Gonzalez J."/>
            <person name="Henrissat B."/>
            <person name="Kuo A."/>
            <person name="Liang C."/>
            <person name="Lipzen A."/>
            <person name="Lutzoni F."/>
            <person name="Magnuson J."/>
            <person name="Mondo S."/>
            <person name="Nolan M."/>
            <person name="Ohm R."/>
            <person name="Pangilinan J."/>
            <person name="Park H.-J."/>
            <person name="Ramirez L."/>
            <person name="Alfaro M."/>
            <person name="Sun H."/>
            <person name="Tritt A."/>
            <person name="Yoshinaga Y."/>
            <person name="Zwiers L.-H."/>
            <person name="Turgeon B."/>
            <person name="Goodwin S."/>
            <person name="Spatafora J."/>
            <person name="Crous P."/>
            <person name="Grigoriev I."/>
        </authorList>
    </citation>
    <scope>NUCLEOTIDE SEQUENCE</scope>
    <source>
        <strain evidence="1">CBS 113818</strain>
    </source>
</reference>
<gene>
    <name evidence="1" type="ORF">CC86DRAFT_387281</name>
</gene>
<protein>
    <submittedName>
        <fullName evidence="1">Uncharacterized protein</fullName>
    </submittedName>
</protein>
<evidence type="ECO:0000313" key="2">
    <source>
        <dbReference type="Proteomes" id="UP000799424"/>
    </source>
</evidence>
<dbReference type="OrthoDB" id="4500473at2759"/>
<dbReference type="Proteomes" id="UP000799424">
    <property type="component" value="Unassembled WGS sequence"/>
</dbReference>
<proteinExistence type="predicted"/>